<dbReference type="VEuPathDB" id="FungiDB:TEQG_01416"/>
<accession>F2PKG1</accession>
<evidence type="ECO:0000313" key="2">
    <source>
        <dbReference type="EMBL" id="EGE02379.1"/>
    </source>
</evidence>
<evidence type="ECO:0000256" key="1">
    <source>
        <dbReference type="SAM" id="SignalP"/>
    </source>
</evidence>
<feature type="chain" id="PRO_5003284628" evidence="1">
    <location>
        <begin position="23"/>
        <end position="117"/>
    </location>
</feature>
<reference evidence="3" key="1">
    <citation type="journal article" date="2012" name="MBio">
        <title>Comparative genome analysis of Trichophyton rubrum and related dermatophytes reveals candidate genes involved in infection.</title>
        <authorList>
            <person name="Martinez D.A."/>
            <person name="Oliver B.G."/>
            <person name="Graeser Y."/>
            <person name="Goldberg J.M."/>
            <person name="Li W."/>
            <person name="Martinez-Rossi N.M."/>
            <person name="Monod M."/>
            <person name="Shelest E."/>
            <person name="Barton R.C."/>
            <person name="Birch E."/>
            <person name="Brakhage A.A."/>
            <person name="Chen Z."/>
            <person name="Gurr S.J."/>
            <person name="Heiman D."/>
            <person name="Heitman J."/>
            <person name="Kosti I."/>
            <person name="Rossi A."/>
            <person name="Saif S."/>
            <person name="Samalova M."/>
            <person name="Saunders C.W."/>
            <person name="Shea T."/>
            <person name="Summerbell R.C."/>
            <person name="Xu J."/>
            <person name="Young S."/>
            <person name="Zeng Q."/>
            <person name="Birren B.W."/>
            <person name="Cuomo C.A."/>
            <person name="White T.C."/>
        </authorList>
    </citation>
    <scope>NUCLEOTIDE SEQUENCE [LARGE SCALE GENOMIC DNA]</scope>
    <source>
        <strain evidence="3">ATCC MYA-4606 / CBS 127.97</strain>
    </source>
</reference>
<evidence type="ECO:0000313" key="3">
    <source>
        <dbReference type="Proteomes" id="UP000009169"/>
    </source>
</evidence>
<keyword evidence="1" id="KW-0732">Signal</keyword>
<organism evidence="2 3">
    <name type="scientific">Trichophyton equinum (strain ATCC MYA-4606 / CBS 127.97)</name>
    <name type="common">Horse ringworm fungus</name>
    <dbReference type="NCBI Taxonomy" id="559882"/>
    <lineage>
        <taxon>Eukaryota</taxon>
        <taxon>Fungi</taxon>
        <taxon>Dikarya</taxon>
        <taxon>Ascomycota</taxon>
        <taxon>Pezizomycotina</taxon>
        <taxon>Eurotiomycetes</taxon>
        <taxon>Eurotiomycetidae</taxon>
        <taxon>Onygenales</taxon>
        <taxon>Arthrodermataceae</taxon>
        <taxon>Trichophyton</taxon>
    </lineage>
</organism>
<protein>
    <submittedName>
        <fullName evidence="2">Uncharacterized protein</fullName>
    </submittedName>
</protein>
<dbReference type="AlphaFoldDB" id="F2PKG1"/>
<name>F2PKG1_TRIEC</name>
<proteinExistence type="predicted"/>
<dbReference type="EMBL" id="DS995722">
    <property type="protein sequence ID" value="EGE02379.1"/>
    <property type="molecule type" value="Genomic_DNA"/>
</dbReference>
<dbReference type="HOGENOM" id="CLU_2086481_0_0_1"/>
<sequence length="117" mass="12727">MAPMALCLVIVFALASYDFCLAWKFEHGAIPGKGDSAYIAEIVSASTVAALSLPSDADTHMVLCDKTSRRAFQLSQARLSLLCQPSDHCHGITNDYTVDVKCHIVDDAMRLLPQLDN</sequence>
<feature type="signal peptide" evidence="1">
    <location>
        <begin position="1"/>
        <end position="22"/>
    </location>
</feature>
<keyword evidence="3" id="KW-1185">Reference proteome</keyword>
<gene>
    <name evidence="2" type="ORF">TEQG_01416</name>
</gene>
<dbReference type="Proteomes" id="UP000009169">
    <property type="component" value="Unassembled WGS sequence"/>
</dbReference>